<proteinExistence type="predicted"/>
<name>A0A8B8A4B6_CRAVI</name>
<dbReference type="RefSeq" id="XP_022286307.1">
    <property type="nucleotide sequence ID" value="XM_022430599.1"/>
</dbReference>
<accession>A0A8B8A4B6</accession>
<evidence type="ECO:0000313" key="2">
    <source>
        <dbReference type="Proteomes" id="UP000694844"/>
    </source>
</evidence>
<keyword evidence="1" id="KW-1133">Transmembrane helix</keyword>
<keyword evidence="1" id="KW-0812">Transmembrane</keyword>
<feature type="transmembrane region" description="Helical" evidence="1">
    <location>
        <begin position="55"/>
        <end position="74"/>
    </location>
</feature>
<dbReference type="GeneID" id="111099190"/>
<dbReference type="OrthoDB" id="6091919at2759"/>
<dbReference type="InterPro" id="IPR042266">
    <property type="entry name" value="PPPDE_sf"/>
</dbReference>
<protein>
    <submittedName>
        <fullName evidence="3">Uncharacterized protein LOC111099190 isoform X1</fullName>
    </submittedName>
</protein>
<organism evidence="2 3">
    <name type="scientific">Crassostrea virginica</name>
    <name type="common">Eastern oyster</name>
    <dbReference type="NCBI Taxonomy" id="6565"/>
    <lineage>
        <taxon>Eukaryota</taxon>
        <taxon>Metazoa</taxon>
        <taxon>Spiralia</taxon>
        <taxon>Lophotrochozoa</taxon>
        <taxon>Mollusca</taxon>
        <taxon>Bivalvia</taxon>
        <taxon>Autobranchia</taxon>
        <taxon>Pteriomorphia</taxon>
        <taxon>Ostreida</taxon>
        <taxon>Ostreoidea</taxon>
        <taxon>Ostreidae</taxon>
        <taxon>Crassostrea</taxon>
    </lineage>
</organism>
<feature type="transmembrane region" description="Helical" evidence="1">
    <location>
        <begin position="12"/>
        <end position="35"/>
    </location>
</feature>
<evidence type="ECO:0000313" key="3">
    <source>
        <dbReference type="RefSeq" id="XP_022286307.1"/>
    </source>
</evidence>
<keyword evidence="2" id="KW-1185">Reference proteome</keyword>
<dbReference type="AlphaFoldDB" id="A0A8B8A4B6"/>
<keyword evidence="1" id="KW-0472">Membrane</keyword>
<dbReference type="KEGG" id="cvn:111099190"/>
<sequence>MEVFNAFKMRNILMLLSSILVCIVVPQTFGMPHIINLSVRPIRTDCSVPEVGSKPFFYGTNDLACMYLTTIGLYRHRRKRSLQLPVHNFVHSFIYYDGWFAEFGTKDTTLRRHSPKYAHCGPKIMHPPAGFTKLPFECLRKCASKYHLVFGNYNLLKNNCHVFSNKMMEVLCHEVTCPFWCL</sequence>
<evidence type="ECO:0000256" key="1">
    <source>
        <dbReference type="SAM" id="Phobius"/>
    </source>
</evidence>
<gene>
    <name evidence="3" type="primary">LOC111099190</name>
</gene>
<dbReference type="Proteomes" id="UP000694844">
    <property type="component" value="Chromosome 5"/>
</dbReference>
<reference evidence="3" key="1">
    <citation type="submission" date="2025-08" db="UniProtKB">
        <authorList>
            <consortium name="RefSeq"/>
        </authorList>
    </citation>
    <scope>IDENTIFICATION</scope>
    <source>
        <tissue evidence="3">Whole sample</tissue>
    </source>
</reference>
<dbReference type="Gene3D" id="3.90.1720.30">
    <property type="entry name" value="PPPDE domains"/>
    <property type="match status" value="1"/>
</dbReference>